<dbReference type="AlphaFoldDB" id="A0A9Q0CLH6"/>
<dbReference type="GO" id="GO:0005634">
    <property type="term" value="C:nucleus"/>
    <property type="evidence" value="ECO:0007669"/>
    <property type="project" value="UniProtKB-SubCell"/>
</dbReference>
<sequence>MPQAFLPPGFRFHPTDQELILYYLKRKLMGNPFPFLAICDLDLYKFSPWDLPEKSLLRHKDLEWYFFCPRDKKYANGSRANRSTEIGYWKTTGKDRTIVHDSHVVGMKKSLIFHTGKPPKGDRTDWVMYEYRLTDERLAASGFAQDAYVICKIFKKSGMGPKIGEQYGAPFNEGDWEDDANFEETLAAFPFLPCEQPTGQPSHNNAMTSVAEPVPMPVDLTAMVEPAPVSAAITAVLEPVPPSLASESVAIHSGATGTGSYEELLLSNGPPFCMPQRGTADPTTPELDGIQLDELAEFFLDSPYHPRNVSGQLAPQWHSPAAANFNESAFDETNGIYSELAVLTEEVYNYGNGLGRLGSTGAPASNSNVEQPFLSELGAQHYVELNDIVYGKEMDDFFLDYCHPAPSPEMDIDAFFSMGPSTSESPHSDPTSDSLPHV</sequence>
<keyword evidence="4" id="KW-0804">Transcription</keyword>
<dbReference type="OrthoDB" id="645697at2759"/>
<evidence type="ECO:0000256" key="6">
    <source>
        <dbReference type="SAM" id="MobiDB-lite"/>
    </source>
</evidence>
<keyword evidence="5" id="KW-0539">Nucleus</keyword>
<evidence type="ECO:0000256" key="1">
    <source>
        <dbReference type="ARBA" id="ARBA00004123"/>
    </source>
</evidence>
<evidence type="ECO:0000256" key="4">
    <source>
        <dbReference type="ARBA" id="ARBA00023163"/>
    </source>
</evidence>
<dbReference type="GO" id="GO:0006355">
    <property type="term" value="P:regulation of DNA-templated transcription"/>
    <property type="evidence" value="ECO:0007669"/>
    <property type="project" value="InterPro"/>
</dbReference>
<evidence type="ECO:0000256" key="5">
    <source>
        <dbReference type="ARBA" id="ARBA00023242"/>
    </source>
</evidence>
<dbReference type="InterPro" id="IPR003441">
    <property type="entry name" value="NAC-dom"/>
</dbReference>
<dbReference type="PANTHER" id="PTHR31744">
    <property type="entry name" value="PROTEIN CUP-SHAPED COTYLEDON 2-RELATED"/>
    <property type="match status" value="1"/>
</dbReference>
<dbReference type="PROSITE" id="PS51005">
    <property type="entry name" value="NAC"/>
    <property type="match status" value="1"/>
</dbReference>
<dbReference type="Gene3D" id="2.170.150.80">
    <property type="entry name" value="NAC domain"/>
    <property type="match status" value="1"/>
</dbReference>
<feature type="domain" description="NAC" evidence="7">
    <location>
        <begin position="6"/>
        <end position="156"/>
    </location>
</feature>
<keyword evidence="2" id="KW-0805">Transcription regulation</keyword>
<evidence type="ECO:0000313" key="9">
    <source>
        <dbReference type="Proteomes" id="UP001151287"/>
    </source>
</evidence>
<accession>A0A9Q0CLH6</accession>
<evidence type="ECO:0000256" key="3">
    <source>
        <dbReference type="ARBA" id="ARBA00023125"/>
    </source>
</evidence>
<comment type="subcellular location">
    <subcellularLocation>
        <location evidence="1">Nucleus</location>
    </subcellularLocation>
</comment>
<dbReference type="InterPro" id="IPR036093">
    <property type="entry name" value="NAC_dom_sf"/>
</dbReference>
<keyword evidence="3" id="KW-0238">DNA-binding</keyword>
<organism evidence="8 9">
    <name type="scientific">Rhynchospora breviuscula</name>
    <dbReference type="NCBI Taxonomy" id="2022672"/>
    <lineage>
        <taxon>Eukaryota</taxon>
        <taxon>Viridiplantae</taxon>
        <taxon>Streptophyta</taxon>
        <taxon>Embryophyta</taxon>
        <taxon>Tracheophyta</taxon>
        <taxon>Spermatophyta</taxon>
        <taxon>Magnoliopsida</taxon>
        <taxon>Liliopsida</taxon>
        <taxon>Poales</taxon>
        <taxon>Cyperaceae</taxon>
        <taxon>Cyperoideae</taxon>
        <taxon>Rhynchosporeae</taxon>
        <taxon>Rhynchospora</taxon>
    </lineage>
</organism>
<name>A0A9Q0CLH6_9POAL</name>
<evidence type="ECO:0000256" key="2">
    <source>
        <dbReference type="ARBA" id="ARBA00023015"/>
    </source>
</evidence>
<proteinExistence type="predicted"/>
<dbReference type="SUPFAM" id="SSF101941">
    <property type="entry name" value="NAC domain"/>
    <property type="match status" value="1"/>
</dbReference>
<feature type="compositionally biased region" description="Polar residues" evidence="6">
    <location>
        <begin position="419"/>
        <end position="438"/>
    </location>
</feature>
<gene>
    <name evidence="8" type="ORF">LUZ63_012701</name>
</gene>
<keyword evidence="9" id="KW-1185">Reference proteome</keyword>
<evidence type="ECO:0000259" key="7">
    <source>
        <dbReference type="PROSITE" id="PS51005"/>
    </source>
</evidence>
<dbReference type="PANTHER" id="PTHR31744:SF210">
    <property type="entry name" value="NAC DOMAIN-CONTAINING PROTEIN 86-LIKE"/>
    <property type="match status" value="1"/>
</dbReference>
<dbReference type="Proteomes" id="UP001151287">
    <property type="component" value="Unassembled WGS sequence"/>
</dbReference>
<evidence type="ECO:0000313" key="8">
    <source>
        <dbReference type="EMBL" id="KAJ1696003.1"/>
    </source>
</evidence>
<reference evidence="8" key="1">
    <citation type="journal article" date="2022" name="Cell">
        <title>Repeat-based holocentromeres influence genome architecture and karyotype evolution.</title>
        <authorList>
            <person name="Hofstatter P.G."/>
            <person name="Thangavel G."/>
            <person name="Lux T."/>
            <person name="Neumann P."/>
            <person name="Vondrak T."/>
            <person name="Novak P."/>
            <person name="Zhang M."/>
            <person name="Costa L."/>
            <person name="Castellani M."/>
            <person name="Scott A."/>
            <person name="Toegelov H."/>
            <person name="Fuchs J."/>
            <person name="Mata-Sucre Y."/>
            <person name="Dias Y."/>
            <person name="Vanzela A.L.L."/>
            <person name="Huettel B."/>
            <person name="Almeida C.C.S."/>
            <person name="Simkova H."/>
            <person name="Souza G."/>
            <person name="Pedrosa-Harand A."/>
            <person name="Macas J."/>
            <person name="Mayer K.F.X."/>
            <person name="Houben A."/>
            <person name="Marques A."/>
        </authorList>
    </citation>
    <scope>NUCLEOTIDE SEQUENCE</scope>
    <source>
        <strain evidence="8">RhyBre1mFocal</strain>
    </source>
</reference>
<protein>
    <recommendedName>
        <fullName evidence="7">NAC domain-containing protein</fullName>
    </recommendedName>
</protein>
<dbReference type="Pfam" id="PF02365">
    <property type="entry name" value="NAM"/>
    <property type="match status" value="1"/>
</dbReference>
<dbReference type="GO" id="GO:0003677">
    <property type="term" value="F:DNA binding"/>
    <property type="evidence" value="ECO:0007669"/>
    <property type="project" value="UniProtKB-KW"/>
</dbReference>
<dbReference type="EMBL" id="JAMQYH010000003">
    <property type="protein sequence ID" value="KAJ1696003.1"/>
    <property type="molecule type" value="Genomic_DNA"/>
</dbReference>
<comment type="caution">
    <text evidence="8">The sequence shown here is derived from an EMBL/GenBank/DDBJ whole genome shotgun (WGS) entry which is preliminary data.</text>
</comment>
<feature type="region of interest" description="Disordered" evidence="6">
    <location>
        <begin position="415"/>
        <end position="438"/>
    </location>
</feature>
<dbReference type="FunFam" id="2.170.150.80:FF:000002">
    <property type="entry name" value="Nac domain-containing protein 86"/>
    <property type="match status" value="1"/>
</dbReference>